<dbReference type="AlphaFoldDB" id="A0A090VJG5"/>
<comment type="caution">
    <text evidence="1">The sequence shown here is derived from an EMBL/GenBank/DDBJ whole genome shotgun (WGS) entry which is preliminary data.</text>
</comment>
<protein>
    <submittedName>
        <fullName evidence="1">Uncharacterized protein</fullName>
    </submittedName>
</protein>
<sequence>MIKFTECLNDTWDYFFLGDPSKLSLFKSDNNLSDNLISEFTENNSGDLVVEKGALIPLSGIANFPYHIFFKINSEDSIFDNNENDLQFKRVGYFLEIVNQEIYLMTIPYLKNWTEENGINSLKSNGIRPKINLENGFYSVEILGGETNQESGWEPTLEFILKKKDKEIKLTAEDVNFKFQIKSKEY</sequence>
<dbReference type="Proteomes" id="UP000029644">
    <property type="component" value="Unassembled WGS sequence"/>
</dbReference>
<evidence type="ECO:0000313" key="1">
    <source>
        <dbReference type="EMBL" id="GAL64876.1"/>
    </source>
</evidence>
<dbReference type="EMBL" id="BBNQ01000024">
    <property type="protein sequence ID" value="GAL64876.1"/>
    <property type="molecule type" value="Genomic_DNA"/>
</dbReference>
<dbReference type="RefSeq" id="WP_042506713.1">
    <property type="nucleotide sequence ID" value="NZ_BBNQ01000024.1"/>
</dbReference>
<organism evidence="1 2">
    <name type="scientific">Algibacter lectus</name>
    <dbReference type="NCBI Taxonomy" id="221126"/>
    <lineage>
        <taxon>Bacteria</taxon>
        <taxon>Pseudomonadati</taxon>
        <taxon>Bacteroidota</taxon>
        <taxon>Flavobacteriia</taxon>
        <taxon>Flavobacteriales</taxon>
        <taxon>Flavobacteriaceae</taxon>
        <taxon>Algibacter</taxon>
    </lineage>
</organism>
<evidence type="ECO:0000313" key="2">
    <source>
        <dbReference type="Proteomes" id="UP000029644"/>
    </source>
</evidence>
<gene>
    <name evidence="1" type="ORF">JCM19300_2024</name>
</gene>
<name>A0A090VJG5_9FLAO</name>
<reference evidence="1 2" key="1">
    <citation type="journal article" date="2014" name="Genome Announc.">
        <title>Draft Genome Sequences of Marine Flavobacterium Algibacter lectus Strains SS8 and NR4.</title>
        <authorList>
            <person name="Takatani N."/>
            <person name="Nakanishi M."/>
            <person name="Meirelles P."/>
            <person name="Mino S."/>
            <person name="Suda W."/>
            <person name="Oshima K."/>
            <person name="Hattori M."/>
            <person name="Ohkuma M."/>
            <person name="Hosokawa M."/>
            <person name="Miyashita K."/>
            <person name="Thompson F.L."/>
            <person name="Niwa A."/>
            <person name="Sawabe T."/>
            <person name="Sawabe T."/>
        </authorList>
    </citation>
    <scope>NUCLEOTIDE SEQUENCE [LARGE SCALE GENOMIC DNA]</scope>
    <source>
        <strain evidence="1 2">JCM 19300</strain>
    </source>
</reference>
<proteinExistence type="predicted"/>
<accession>A0A090VJG5</accession>
<dbReference type="OrthoDB" id="654004at2"/>